<evidence type="ECO:0000313" key="3">
    <source>
        <dbReference type="Proteomes" id="UP000075666"/>
    </source>
</evidence>
<organism evidence="2 3">
    <name type="scientific">Heyndrickxia sporothermodurans</name>
    <dbReference type="NCBI Taxonomy" id="46224"/>
    <lineage>
        <taxon>Bacteria</taxon>
        <taxon>Bacillati</taxon>
        <taxon>Bacillota</taxon>
        <taxon>Bacilli</taxon>
        <taxon>Bacillales</taxon>
        <taxon>Bacillaceae</taxon>
        <taxon>Heyndrickxia</taxon>
    </lineage>
</organism>
<name>A0A150KN92_9BACI</name>
<gene>
    <name evidence="2" type="ORF">B4102_3771</name>
</gene>
<sequence length="94" mass="11221">MRYLKDLAERKYNYYCRIYKKSPHAYTTEQCYERIILKSKYEELTDVIDYLPLEHQVLIDKYYDVLLEAERPDNGGINAPTMSTEQVEGRGEKC</sequence>
<dbReference type="STRING" id="46224.B4102_3771"/>
<dbReference type="Proteomes" id="UP000075666">
    <property type="component" value="Unassembled WGS sequence"/>
</dbReference>
<keyword evidence="3" id="KW-1185">Reference proteome</keyword>
<evidence type="ECO:0000256" key="1">
    <source>
        <dbReference type="SAM" id="MobiDB-lite"/>
    </source>
</evidence>
<dbReference type="RefSeq" id="WP_066235343.1">
    <property type="nucleotide sequence ID" value="NZ_LQYN01000116.1"/>
</dbReference>
<proteinExistence type="predicted"/>
<accession>A0A150KN92</accession>
<dbReference type="EMBL" id="LQYN01000116">
    <property type="protein sequence ID" value="KYC92230.1"/>
    <property type="molecule type" value="Genomic_DNA"/>
</dbReference>
<reference evidence="2 3" key="1">
    <citation type="submission" date="2016-01" db="EMBL/GenBank/DDBJ databases">
        <title>Genome Sequences of Twelve Sporeforming Bacillus Species Isolated from Foods.</title>
        <authorList>
            <person name="Berendsen E.M."/>
            <person name="Wells-Bennik M.H."/>
            <person name="Krawcyk A.O."/>
            <person name="De Jong A."/>
            <person name="Holsappel S."/>
            <person name="Eijlander R.T."/>
            <person name="Kuipers O.P."/>
        </authorList>
    </citation>
    <scope>NUCLEOTIDE SEQUENCE [LARGE SCALE GENOMIC DNA]</scope>
    <source>
        <strain evidence="2 3">B4102</strain>
    </source>
</reference>
<dbReference type="AlphaFoldDB" id="A0A150KN92"/>
<comment type="caution">
    <text evidence="2">The sequence shown here is derived from an EMBL/GenBank/DDBJ whole genome shotgun (WGS) entry which is preliminary data.</text>
</comment>
<protein>
    <submittedName>
        <fullName evidence="2">Uncharacterized protein</fullName>
    </submittedName>
</protein>
<evidence type="ECO:0000313" key="2">
    <source>
        <dbReference type="EMBL" id="KYC92230.1"/>
    </source>
</evidence>
<dbReference type="PATRIC" id="fig|46224.3.peg.851"/>
<feature type="region of interest" description="Disordered" evidence="1">
    <location>
        <begin position="74"/>
        <end position="94"/>
    </location>
</feature>